<name>A0A2T1NAJ5_9FLAO</name>
<dbReference type="OrthoDB" id="9803913at2"/>
<sequence length="237" mass="28016">MEEFLEDYALLNEFSPNTELHTFYIEEICEFLDVDYNFISEMIEKALSITPTTKKTKLIKKFIIKENENYSEVSVLSFLMILERVVYLKKYKFLEEYIYDLKNFVFDDLVHLLSFKIIPSKKRKIKSEFVDTYDDILEFKKNKINPEYRNSDLSEVDSENNFFYDKKIVITGKLDSFPLRNDLAKLLSSKGAHIKSSISKSIDLVILGNDYGPKKMIQIKELNILTINEDELKEYLK</sequence>
<accession>A0A2T1NAJ5</accession>
<evidence type="ECO:0000259" key="1">
    <source>
        <dbReference type="PROSITE" id="PS50172"/>
    </source>
</evidence>
<gene>
    <name evidence="2" type="ORF">C7H61_09260</name>
</gene>
<keyword evidence="3" id="KW-1185">Reference proteome</keyword>
<dbReference type="Proteomes" id="UP000238430">
    <property type="component" value="Unassembled WGS sequence"/>
</dbReference>
<dbReference type="Gene3D" id="3.40.50.10190">
    <property type="entry name" value="BRCT domain"/>
    <property type="match status" value="1"/>
</dbReference>
<dbReference type="InterPro" id="IPR036420">
    <property type="entry name" value="BRCT_dom_sf"/>
</dbReference>
<dbReference type="CDD" id="cd17748">
    <property type="entry name" value="BRCT_DNA_ligase_like"/>
    <property type="match status" value="1"/>
</dbReference>
<evidence type="ECO:0000313" key="3">
    <source>
        <dbReference type="Proteomes" id="UP000238430"/>
    </source>
</evidence>
<dbReference type="SMART" id="SM00292">
    <property type="entry name" value="BRCT"/>
    <property type="match status" value="1"/>
</dbReference>
<dbReference type="AlphaFoldDB" id="A0A2T1NAJ5"/>
<protein>
    <recommendedName>
        <fullName evidence="1">BRCT domain-containing protein</fullName>
    </recommendedName>
</protein>
<organism evidence="2 3">
    <name type="scientific">Mesoflavibacter zeaxanthinifaciens subsp. sabulilitoris</name>
    <dbReference type="NCBI Taxonomy" id="1520893"/>
    <lineage>
        <taxon>Bacteria</taxon>
        <taxon>Pseudomonadati</taxon>
        <taxon>Bacteroidota</taxon>
        <taxon>Flavobacteriia</taxon>
        <taxon>Flavobacteriales</taxon>
        <taxon>Flavobacteriaceae</taxon>
        <taxon>Mesoflavibacter</taxon>
    </lineage>
</organism>
<evidence type="ECO:0000313" key="2">
    <source>
        <dbReference type="EMBL" id="PSG89135.1"/>
    </source>
</evidence>
<dbReference type="Pfam" id="PF00533">
    <property type="entry name" value="BRCT"/>
    <property type="match status" value="1"/>
</dbReference>
<dbReference type="RefSeq" id="WP_106679123.1">
    <property type="nucleotide sequence ID" value="NZ_JACHWV010000003.1"/>
</dbReference>
<reference evidence="2 3" key="1">
    <citation type="submission" date="2018-03" db="EMBL/GenBank/DDBJ databases">
        <title>Mesoflavibacter sp. HG37 and Mesoflavibacter sp. HG96 sp.nov., two marine bacteria isolated from seawater of Western Pacific Ocean.</title>
        <authorList>
            <person name="Cheng H."/>
            <person name="Wu Y.-H."/>
            <person name="Guo L.-L."/>
            <person name="Xu X.-W."/>
        </authorList>
    </citation>
    <scope>NUCLEOTIDE SEQUENCE [LARGE SCALE GENOMIC DNA]</scope>
    <source>
        <strain evidence="2 3">KCTC 42117</strain>
    </source>
</reference>
<comment type="caution">
    <text evidence="2">The sequence shown here is derived from an EMBL/GenBank/DDBJ whole genome shotgun (WGS) entry which is preliminary data.</text>
</comment>
<dbReference type="InterPro" id="IPR001357">
    <property type="entry name" value="BRCT_dom"/>
</dbReference>
<proteinExistence type="predicted"/>
<dbReference type="EMBL" id="PXOT01000024">
    <property type="protein sequence ID" value="PSG89135.1"/>
    <property type="molecule type" value="Genomic_DNA"/>
</dbReference>
<dbReference type="PROSITE" id="PS50172">
    <property type="entry name" value="BRCT"/>
    <property type="match status" value="1"/>
</dbReference>
<feature type="domain" description="BRCT" evidence="1">
    <location>
        <begin position="158"/>
        <end position="237"/>
    </location>
</feature>
<dbReference type="SUPFAM" id="SSF52113">
    <property type="entry name" value="BRCT domain"/>
    <property type="match status" value="1"/>
</dbReference>